<dbReference type="Proteomes" id="UP000799118">
    <property type="component" value="Unassembled WGS sequence"/>
</dbReference>
<dbReference type="AlphaFoldDB" id="A0A6A4H4R4"/>
<proteinExistence type="predicted"/>
<evidence type="ECO:0000313" key="2">
    <source>
        <dbReference type="Proteomes" id="UP000799118"/>
    </source>
</evidence>
<evidence type="ECO:0008006" key="3">
    <source>
        <dbReference type="Google" id="ProtNLM"/>
    </source>
</evidence>
<name>A0A6A4H4R4_9AGAR</name>
<protein>
    <recommendedName>
        <fullName evidence="3">Vacuolar protein-sorting-associated protein 36</fullName>
    </recommendedName>
</protein>
<dbReference type="EMBL" id="ML769588">
    <property type="protein sequence ID" value="KAE9392776.1"/>
    <property type="molecule type" value="Genomic_DNA"/>
</dbReference>
<organism evidence="1 2">
    <name type="scientific">Gymnopus androsaceus JB14</name>
    <dbReference type="NCBI Taxonomy" id="1447944"/>
    <lineage>
        <taxon>Eukaryota</taxon>
        <taxon>Fungi</taxon>
        <taxon>Dikarya</taxon>
        <taxon>Basidiomycota</taxon>
        <taxon>Agaricomycotina</taxon>
        <taxon>Agaricomycetes</taxon>
        <taxon>Agaricomycetidae</taxon>
        <taxon>Agaricales</taxon>
        <taxon>Marasmiineae</taxon>
        <taxon>Omphalotaceae</taxon>
        <taxon>Gymnopus</taxon>
    </lineage>
</organism>
<dbReference type="Gene3D" id="6.10.140.260">
    <property type="match status" value="1"/>
</dbReference>
<keyword evidence="2" id="KW-1185">Reference proteome</keyword>
<gene>
    <name evidence="1" type="ORF">BT96DRAFT_1000071</name>
</gene>
<evidence type="ECO:0000313" key="1">
    <source>
        <dbReference type="EMBL" id="KAE9392776.1"/>
    </source>
</evidence>
<accession>A0A6A4H4R4</accession>
<reference evidence="1" key="1">
    <citation type="journal article" date="2019" name="Environ. Microbiol.">
        <title>Fungal ecological strategies reflected in gene transcription - a case study of two litter decomposers.</title>
        <authorList>
            <person name="Barbi F."/>
            <person name="Kohler A."/>
            <person name="Barry K."/>
            <person name="Baskaran P."/>
            <person name="Daum C."/>
            <person name="Fauchery L."/>
            <person name="Ihrmark K."/>
            <person name="Kuo A."/>
            <person name="LaButti K."/>
            <person name="Lipzen A."/>
            <person name="Morin E."/>
            <person name="Grigoriev I.V."/>
            <person name="Henrissat B."/>
            <person name="Lindahl B."/>
            <person name="Martin F."/>
        </authorList>
    </citation>
    <scope>NUCLEOTIDE SEQUENCE</scope>
    <source>
        <strain evidence="1">JB14</strain>
    </source>
</reference>
<sequence length="69" mass="7786">MSNALQDLDALMVEAKDMVKLAADLNERLNAGLHLLLPLPTRPLNVQRTRNPGHQRRWVEELAKEFGGI</sequence>